<dbReference type="Gene3D" id="3.30.450.40">
    <property type="match status" value="3"/>
</dbReference>
<dbReference type="SUPFAM" id="SSF109604">
    <property type="entry name" value="HD-domain/PDEase-like"/>
    <property type="match status" value="1"/>
</dbReference>
<dbReference type="eggNOG" id="COG3437">
    <property type="taxonomic scope" value="Bacteria"/>
</dbReference>
<dbReference type="InterPro" id="IPR006675">
    <property type="entry name" value="HDIG_dom"/>
</dbReference>
<proteinExistence type="predicted"/>
<dbReference type="eggNOG" id="COG2203">
    <property type="taxonomic scope" value="Bacteria"/>
</dbReference>
<sequence>MLPHAGGGTQPPYFRTFTYTICSVIFGAVRGQRYLTLKQVLQAVETPFFIVENTKNGLRLTYANPPAQRVLALPSPDTPEALSLPLPESLAAHLPEIEAAAQAERAGHFTWVPPSLAPPQVYHVTLVPLGEGGLLASARDVSQPRTVLEALHPVKAALAEDAEPTRVYHAVLHAAMQAVPGSEGGSLWIWEGEAFVCRAAIGFPDTLLGTRLPRTHQLEWYGQGEAAFLQGAGRILPFPTLHCRISEPLIGRTHAARIKVNLAVPIVWNHQVRALLNLDGFTTPRVFSPESLQIAELFAREAAAYLAILERERTLTRHLHLLEHLIEAHRRIRNARTLEGAHQETLKTLQRYTRAGQAFIAWLDSDRQALQVIASTDPHTPPGAMIEPEGLEWTTTANRPPQPSKPPRLTIPITNGQHEHTGVLIVPAPPESFTSEEVAFIRATAETLGLAAERIEALNAAEERAAAYKRLLEFSSELEIIEDPDAIAQRALQVLLEVTACETGVLFRVEDRWAYPHLVHGKYTREFRRYFETRKLTLGRGAVGIAIQERKPLLLPHYDRWAHAIPEMVQIGYKSVLVEPLWVGDAPLGALALASTAQHAHFTPEHQALAQMVARRLERAFERVAHLADIETTREATFRALGIALERRDFETRGHTDRVVALTAQLGEALGFHGAELEALRWGAYLHDIGKLAMPDEILLKPDNLVTREWHVMQTHPEVGYEMLKDIPFLPEITRNVVRYHHERWDGSGYPEGLQGEAIPLEARIFTVVDVFDALTNERPYKPAWSEEKALAEIQRQAGRQFDPRVAQAFVALRRSVSSTRSRSL</sequence>
<dbReference type="SUPFAM" id="SSF55781">
    <property type="entry name" value="GAF domain-like"/>
    <property type="match status" value="3"/>
</dbReference>
<dbReference type="EMBL" id="CP002630">
    <property type="protein sequence ID" value="AEB11796.1"/>
    <property type="molecule type" value="Genomic_DNA"/>
</dbReference>
<dbReference type="InterPro" id="IPR003607">
    <property type="entry name" value="HD/PDEase_dom"/>
</dbReference>
<protein>
    <submittedName>
        <fullName evidence="2">Metal dependent phosphohydrolase with GAF sensor</fullName>
    </submittedName>
</protein>
<organism evidence="2 3">
    <name type="scientific">Marinithermus hydrothermalis (strain DSM 14884 / JCM 11576 / T1)</name>
    <dbReference type="NCBI Taxonomy" id="869210"/>
    <lineage>
        <taxon>Bacteria</taxon>
        <taxon>Thermotogati</taxon>
        <taxon>Deinococcota</taxon>
        <taxon>Deinococci</taxon>
        <taxon>Thermales</taxon>
        <taxon>Thermaceae</taxon>
        <taxon>Marinithermus</taxon>
    </lineage>
</organism>
<dbReference type="Gene3D" id="1.10.3210.10">
    <property type="entry name" value="Hypothetical protein af1432"/>
    <property type="match status" value="1"/>
</dbReference>
<dbReference type="CDD" id="cd00077">
    <property type="entry name" value="HDc"/>
    <property type="match status" value="1"/>
</dbReference>
<dbReference type="NCBIfam" id="TIGR00277">
    <property type="entry name" value="HDIG"/>
    <property type="match status" value="1"/>
</dbReference>
<dbReference type="PANTHER" id="PTHR45228:SF8">
    <property type="entry name" value="TWO-COMPONENT RESPONSE REGULATOR-RELATED"/>
    <property type="match status" value="1"/>
</dbReference>
<dbReference type="SMART" id="SM00065">
    <property type="entry name" value="GAF"/>
    <property type="match status" value="3"/>
</dbReference>
<dbReference type="InterPro" id="IPR037522">
    <property type="entry name" value="HD_GYP_dom"/>
</dbReference>
<keyword evidence="3" id="KW-1185">Reference proteome</keyword>
<evidence type="ECO:0000259" key="1">
    <source>
        <dbReference type="PROSITE" id="PS51832"/>
    </source>
</evidence>
<dbReference type="HOGENOM" id="CLU_018864_0_0_0"/>
<dbReference type="PANTHER" id="PTHR45228">
    <property type="entry name" value="CYCLIC DI-GMP PHOSPHODIESTERASE TM_0186-RELATED"/>
    <property type="match status" value="1"/>
</dbReference>
<accession>F2NMA8</accession>
<dbReference type="AlphaFoldDB" id="F2NMA8"/>
<feature type="domain" description="HD-GYP" evidence="1">
    <location>
        <begin position="630"/>
        <end position="825"/>
    </location>
</feature>
<dbReference type="PROSITE" id="PS51832">
    <property type="entry name" value="HD_GYP"/>
    <property type="match status" value="1"/>
</dbReference>
<dbReference type="InterPro" id="IPR003018">
    <property type="entry name" value="GAF"/>
</dbReference>
<dbReference type="KEGG" id="mhd:Marky_1054"/>
<dbReference type="Pfam" id="PF01590">
    <property type="entry name" value="GAF"/>
    <property type="match status" value="1"/>
</dbReference>
<name>F2NMA8_MARHT</name>
<dbReference type="Proteomes" id="UP000007030">
    <property type="component" value="Chromosome"/>
</dbReference>
<reference evidence="2 3" key="1">
    <citation type="journal article" date="2012" name="Stand. Genomic Sci.">
        <title>Complete genome sequence of the aerobic, heterotroph Marinithermus hydrothermalis type strain (T1(T)) from a deep-sea hydrothermal vent chimney.</title>
        <authorList>
            <person name="Copeland A."/>
            <person name="Gu W."/>
            <person name="Yasawong M."/>
            <person name="Lapidus A."/>
            <person name="Lucas S."/>
            <person name="Deshpande S."/>
            <person name="Pagani I."/>
            <person name="Tapia R."/>
            <person name="Cheng J.F."/>
            <person name="Goodwin L.A."/>
            <person name="Pitluck S."/>
            <person name="Liolios K."/>
            <person name="Ivanova N."/>
            <person name="Mavromatis K."/>
            <person name="Mikhailova N."/>
            <person name="Pati A."/>
            <person name="Chen A."/>
            <person name="Palaniappan K."/>
            <person name="Land M."/>
            <person name="Pan C."/>
            <person name="Brambilla E.M."/>
            <person name="Rohde M."/>
            <person name="Tindall B.J."/>
            <person name="Sikorski J."/>
            <person name="Goker M."/>
            <person name="Detter J.C."/>
            <person name="Bristow J."/>
            <person name="Eisen J.A."/>
            <person name="Markowitz V."/>
            <person name="Hugenholtz P."/>
            <person name="Kyrpides N.C."/>
            <person name="Klenk H.P."/>
            <person name="Woyke T."/>
        </authorList>
    </citation>
    <scope>NUCLEOTIDE SEQUENCE [LARGE SCALE GENOMIC DNA]</scope>
    <source>
        <strain evidence="3">DSM 14884 / JCM 11576 / T1</strain>
    </source>
</reference>
<evidence type="ECO:0000313" key="3">
    <source>
        <dbReference type="Proteomes" id="UP000007030"/>
    </source>
</evidence>
<gene>
    <name evidence="2" type="ordered locus">Marky_1054</name>
</gene>
<dbReference type="InterPro" id="IPR029016">
    <property type="entry name" value="GAF-like_dom_sf"/>
</dbReference>
<evidence type="ECO:0000313" key="2">
    <source>
        <dbReference type="EMBL" id="AEB11796.1"/>
    </source>
</evidence>
<dbReference type="OrthoDB" id="23815at2"/>
<dbReference type="InterPro" id="IPR052020">
    <property type="entry name" value="Cyclic_di-GMP/3'3'-cGAMP_PDE"/>
</dbReference>
<dbReference type="SMART" id="SM00471">
    <property type="entry name" value="HDc"/>
    <property type="match status" value="1"/>
</dbReference>
<dbReference type="Pfam" id="PF13487">
    <property type="entry name" value="HD_5"/>
    <property type="match status" value="1"/>
</dbReference>
<dbReference type="STRING" id="869210.Marky_1054"/>